<feature type="region of interest" description="Disordered" evidence="1">
    <location>
        <begin position="1"/>
        <end position="63"/>
    </location>
</feature>
<dbReference type="AlphaFoldDB" id="A0AA40BJ14"/>
<dbReference type="Proteomes" id="UP001172101">
    <property type="component" value="Unassembled WGS sequence"/>
</dbReference>
<evidence type="ECO:0000313" key="2">
    <source>
        <dbReference type="EMBL" id="KAK0735077.1"/>
    </source>
</evidence>
<reference evidence="2" key="1">
    <citation type="submission" date="2023-06" db="EMBL/GenBank/DDBJ databases">
        <title>Genome-scale phylogeny and comparative genomics of the fungal order Sordariales.</title>
        <authorList>
            <consortium name="Lawrence Berkeley National Laboratory"/>
            <person name="Hensen N."/>
            <person name="Bonometti L."/>
            <person name="Westerberg I."/>
            <person name="Brannstrom I.O."/>
            <person name="Guillou S."/>
            <person name="Cros-Aarteil S."/>
            <person name="Calhoun S."/>
            <person name="Haridas S."/>
            <person name="Kuo A."/>
            <person name="Mondo S."/>
            <person name="Pangilinan J."/>
            <person name="Riley R."/>
            <person name="LaButti K."/>
            <person name="Andreopoulos B."/>
            <person name="Lipzen A."/>
            <person name="Chen C."/>
            <person name="Yanf M."/>
            <person name="Daum C."/>
            <person name="Ng V."/>
            <person name="Clum A."/>
            <person name="Steindorff A."/>
            <person name="Ohm R."/>
            <person name="Martin F."/>
            <person name="Silar P."/>
            <person name="Natvig D."/>
            <person name="Lalanne C."/>
            <person name="Gautier V."/>
            <person name="Ament-velasquez S.L."/>
            <person name="Kruys A."/>
            <person name="Hutchinson M.I."/>
            <person name="Powell A.J."/>
            <person name="Barry K."/>
            <person name="Miller A.N."/>
            <person name="Grigoriev I.V."/>
            <person name="Debuchy R."/>
            <person name="Gladieux P."/>
            <person name="Thoren M.H."/>
            <person name="Johannesson H."/>
        </authorList>
    </citation>
    <scope>NUCLEOTIDE SEQUENCE</scope>
    <source>
        <strain evidence="2">SMH2392-1A</strain>
    </source>
</reference>
<proteinExistence type="predicted"/>
<organism evidence="2 3">
    <name type="scientific">Lasiosphaeria miniovina</name>
    <dbReference type="NCBI Taxonomy" id="1954250"/>
    <lineage>
        <taxon>Eukaryota</taxon>
        <taxon>Fungi</taxon>
        <taxon>Dikarya</taxon>
        <taxon>Ascomycota</taxon>
        <taxon>Pezizomycotina</taxon>
        <taxon>Sordariomycetes</taxon>
        <taxon>Sordariomycetidae</taxon>
        <taxon>Sordariales</taxon>
        <taxon>Lasiosphaeriaceae</taxon>
        <taxon>Lasiosphaeria</taxon>
    </lineage>
</organism>
<keyword evidence="3" id="KW-1185">Reference proteome</keyword>
<gene>
    <name evidence="2" type="ORF">B0T26DRAFT_746901</name>
</gene>
<dbReference type="GeneID" id="85328029"/>
<comment type="caution">
    <text evidence="2">The sequence shown here is derived from an EMBL/GenBank/DDBJ whole genome shotgun (WGS) entry which is preliminary data.</text>
</comment>
<evidence type="ECO:0000313" key="3">
    <source>
        <dbReference type="Proteomes" id="UP001172101"/>
    </source>
</evidence>
<dbReference type="RefSeq" id="XP_060303954.1">
    <property type="nucleotide sequence ID" value="XM_060444759.1"/>
</dbReference>
<accession>A0AA40BJ14</accession>
<name>A0AA40BJ14_9PEZI</name>
<protein>
    <submittedName>
        <fullName evidence="2">Uncharacterized protein</fullName>
    </submittedName>
</protein>
<evidence type="ECO:0000256" key="1">
    <source>
        <dbReference type="SAM" id="MobiDB-lite"/>
    </source>
</evidence>
<dbReference type="EMBL" id="JAUIRO010000001">
    <property type="protein sequence ID" value="KAK0735077.1"/>
    <property type="molecule type" value="Genomic_DNA"/>
</dbReference>
<feature type="compositionally biased region" description="Polar residues" evidence="1">
    <location>
        <begin position="47"/>
        <end position="61"/>
    </location>
</feature>
<sequence length="431" mass="48374">MPGPFEAPFGFDPRSAALAPVKRRPIPSSTAPGPVRGPLEADRITQAPPQGSAPSGTQHAEQASDPICERVLIKWEGNVRTSITPAWAPGRVEVLSAVSPLIRARVDDLRCRPHHRWEPVISKSDGFDADTATRVLNEIGPETANRRQTVDLLCLEANVMWFFEVVAKQLRACPTWEATDGDGGLIASKSNSRHAVRKSQASQSSRSSQWQCWYSETAHWSRLTALQLANIALVLEWDDVFKRELKTVVWDWTNASEAVLETPVERLKATGEEGLDKRREDEKGRILRYMRKYLDDQKAVSREARDCVKRVKKDLKKHNVKLETGHFEDPNIYRMLKKIDDCILKESLAPGEPAVAPQIVNRNRPATPGLLGKLKTLESGVESIFSGGPAHREFVLEMRAAVHRNIIDRQESMAQAMLAWRNGEVSKWLKH</sequence>